<dbReference type="EMBL" id="ML996705">
    <property type="protein sequence ID" value="KAF2396786.1"/>
    <property type="molecule type" value="Genomic_DNA"/>
</dbReference>
<evidence type="ECO:0000313" key="3">
    <source>
        <dbReference type="Proteomes" id="UP000799640"/>
    </source>
</evidence>
<evidence type="ECO:0000313" key="2">
    <source>
        <dbReference type="EMBL" id="KAF2396786.1"/>
    </source>
</evidence>
<dbReference type="Proteomes" id="UP000799640">
    <property type="component" value="Unassembled WGS sequence"/>
</dbReference>
<proteinExistence type="predicted"/>
<name>A0A6G1HLQ0_9PEZI</name>
<keyword evidence="3" id="KW-1185">Reference proteome</keyword>
<sequence>MSYLARTPAPRPTHISPADDVEPHMPCRAPQALEDSTRNGTVAPIHLIAHRHLVFRSTRHKDRPEHPYQ</sequence>
<protein>
    <submittedName>
        <fullName evidence="2">Uncharacterized protein</fullName>
    </submittedName>
</protein>
<organism evidence="2 3">
    <name type="scientific">Trichodelitschia bisporula</name>
    <dbReference type="NCBI Taxonomy" id="703511"/>
    <lineage>
        <taxon>Eukaryota</taxon>
        <taxon>Fungi</taxon>
        <taxon>Dikarya</taxon>
        <taxon>Ascomycota</taxon>
        <taxon>Pezizomycotina</taxon>
        <taxon>Dothideomycetes</taxon>
        <taxon>Dothideomycetes incertae sedis</taxon>
        <taxon>Phaeotrichales</taxon>
        <taxon>Phaeotrichaceae</taxon>
        <taxon>Trichodelitschia</taxon>
    </lineage>
</organism>
<gene>
    <name evidence="2" type="ORF">EJ06DRAFT_171280</name>
</gene>
<reference evidence="2" key="1">
    <citation type="journal article" date="2020" name="Stud. Mycol.">
        <title>101 Dothideomycetes genomes: a test case for predicting lifestyles and emergence of pathogens.</title>
        <authorList>
            <person name="Haridas S."/>
            <person name="Albert R."/>
            <person name="Binder M."/>
            <person name="Bloem J."/>
            <person name="Labutti K."/>
            <person name="Salamov A."/>
            <person name="Andreopoulos B."/>
            <person name="Baker S."/>
            <person name="Barry K."/>
            <person name="Bills G."/>
            <person name="Bluhm B."/>
            <person name="Cannon C."/>
            <person name="Castanera R."/>
            <person name="Culley D."/>
            <person name="Daum C."/>
            <person name="Ezra D."/>
            <person name="Gonzalez J."/>
            <person name="Henrissat B."/>
            <person name="Kuo A."/>
            <person name="Liang C."/>
            <person name="Lipzen A."/>
            <person name="Lutzoni F."/>
            <person name="Magnuson J."/>
            <person name="Mondo S."/>
            <person name="Nolan M."/>
            <person name="Ohm R."/>
            <person name="Pangilinan J."/>
            <person name="Park H.-J."/>
            <person name="Ramirez L."/>
            <person name="Alfaro M."/>
            <person name="Sun H."/>
            <person name="Tritt A."/>
            <person name="Yoshinaga Y."/>
            <person name="Zwiers L.-H."/>
            <person name="Turgeon B."/>
            <person name="Goodwin S."/>
            <person name="Spatafora J."/>
            <person name="Crous P."/>
            <person name="Grigoriev I."/>
        </authorList>
    </citation>
    <scope>NUCLEOTIDE SEQUENCE</scope>
    <source>
        <strain evidence="2">CBS 262.69</strain>
    </source>
</reference>
<feature type="region of interest" description="Disordered" evidence="1">
    <location>
        <begin position="1"/>
        <end position="34"/>
    </location>
</feature>
<evidence type="ECO:0000256" key="1">
    <source>
        <dbReference type="SAM" id="MobiDB-lite"/>
    </source>
</evidence>
<accession>A0A6G1HLQ0</accession>
<dbReference type="AlphaFoldDB" id="A0A6G1HLQ0"/>